<proteinExistence type="predicted"/>
<feature type="transmembrane region" description="Helical" evidence="1">
    <location>
        <begin position="149"/>
        <end position="172"/>
    </location>
</feature>
<keyword evidence="1" id="KW-0812">Transmembrane</keyword>
<organism evidence="2 4">
    <name type="scientific">Adineta steineri</name>
    <dbReference type="NCBI Taxonomy" id="433720"/>
    <lineage>
        <taxon>Eukaryota</taxon>
        <taxon>Metazoa</taxon>
        <taxon>Spiralia</taxon>
        <taxon>Gnathifera</taxon>
        <taxon>Rotifera</taxon>
        <taxon>Eurotatoria</taxon>
        <taxon>Bdelloidea</taxon>
        <taxon>Adinetida</taxon>
        <taxon>Adinetidae</taxon>
        <taxon>Adineta</taxon>
    </lineage>
</organism>
<name>A0A813Z4P0_9BILA</name>
<protein>
    <submittedName>
        <fullName evidence="2">Uncharacterized protein</fullName>
    </submittedName>
</protein>
<dbReference type="EMBL" id="CAJOAZ010003089">
    <property type="protein sequence ID" value="CAF3983881.1"/>
    <property type="molecule type" value="Genomic_DNA"/>
</dbReference>
<gene>
    <name evidence="2" type="ORF">JYZ213_LOCUS10195</name>
    <name evidence="3" type="ORF">OXD698_LOCUS28546</name>
</gene>
<feature type="transmembrane region" description="Helical" evidence="1">
    <location>
        <begin position="6"/>
        <end position="24"/>
    </location>
</feature>
<evidence type="ECO:0000313" key="3">
    <source>
        <dbReference type="EMBL" id="CAF3983881.1"/>
    </source>
</evidence>
<sequence>MSLKIHNNVLLLLTFVIVNLYLVVETQQTISVYDISEDEVAKYVDEVEKSSGLLSLVQESFHMDFNVHRGIIDEELETIGRKISDELLKNLVSQIVLVGENGVKYANRTLDNETGFKTVFFAFRRNLNGKYDVVYCTAKQTRDINLTKIGYTALVAGTAATILSVAVPYVGIPVTLKMAATYVSGAVVAATCAAAGIGNRQKHMELQNVLLGYIGKELSDRKLLRFS</sequence>
<keyword evidence="1" id="KW-1133">Transmembrane helix</keyword>
<keyword evidence="1" id="KW-0472">Membrane</keyword>
<dbReference type="Proteomes" id="UP000663844">
    <property type="component" value="Unassembled WGS sequence"/>
</dbReference>
<evidence type="ECO:0000313" key="2">
    <source>
        <dbReference type="EMBL" id="CAF0894245.1"/>
    </source>
</evidence>
<reference evidence="2" key="1">
    <citation type="submission" date="2021-02" db="EMBL/GenBank/DDBJ databases">
        <authorList>
            <person name="Nowell W R."/>
        </authorList>
    </citation>
    <scope>NUCLEOTIDE SEQUENCE</scope>
</reference>
<evidence type="ECO:0000256" key="1">
    <source>
        <dbReference type="SAM" id="Phobius"/>
    </source>
</evidence>
<evidence type="ECO:0000313" key="4">
    <source>
        <dbReference type="Proteomes" id="UP000663845"/>
    </source>
</evidence>
<comment type="caution">
    <text evidence="2">The sequence shown here is derived from an EMBL/GenBank/DDBJ whole genome shotgun (WGS) entry which is preliminary data.</text>
</comment>
<accession>A0A813Z4P0</accession>
<dbReference type="Proteomes" id="UP000663845">
    <property type="component" value="Unassembled WGS sequence"/>
</dbReference>
<dbReference type="EMBL" id="CAJNOG010000074">
    <property type="protein sequence ID" value="CAF0894245.1"/>
    <property type="molecule type" value="Genomic_DNA"/>
</dbReference>
<dbReference type="AlphaFoldDB" id="A0A813Z4P0"/>
<feature type="transmembrane region" description="Helical" evidence="1">
    <location>
        <begin position="178"/>
        <end position="197"/>
    </location>
</feature>